<comment type="caution">
    <text evidence="3">The sequence shown here is derived from an EMBL/GenBank/DDBJ whole genome shotgun (WGS) entry which is preliminary data.</text>
</comment>
<keyword evidence="4" id="KW-1185">Reference proteome</keyword>
<name>A0AA40DKA9_9PEZI</name>
<feature type="signal peptide" evidence="2">
    <location>
        <begin position="1"/>
        <end position="24"/>
    </location>
</feature>
<keyword evidence="2" id="KW-0732">Signal</keyword>
<evidence type="ECO:0000256" key="2">
    <source>
        <dbReference type="SAM" id="SignalP"/>
    </source>
</evidence>
<protein>
    <recommendedName>
        <fullName evidence="5">Secreted protein</fullName>
    </recommendedName>
</protein>
<dbReference type="AlphaFoldDB" id="A0AA40DKA9"/>
<evidence type="ECO:0000256" key="1">
    <source>
        <dbReference type="SAM" id="MobiDB-lite"/>
    </source>
</evidence>
<gene>
    <name evidence="3" type="ORF">B0H67DRAFT_591448</name>
</gene>
<evidence type="ECO:0008006" key="5">
    <source>
        <dbReference type="Google" id="ProtNLM"/>
    </source>
</evidence>
<sequence length="93" mass="10412">MIPRWGMQPSSWWLVAGGWWLGAGRDWGLKTAWELGRQATIMCPTRRRQYRFPNPVWTRHAVFVRRSRFAASASSASSASSGANCAGRLACRG</sequence>
<reference evidence="3" key="1">
    <citation type="submission" date="2023-06" db="EMBL/GenBank/DDBJ databases">
        <title>Genome-scale phylogeny and comparative genomics of the fungal order Sordariales.</title>
        <authorList>
            <consortium name="Lawrence Berkeley National Laboratory"/>
            <person name="Hensen N."/>
            <person name="Bonometti L."/>
            <person name="Westerberg I."/>
            <person name="Brannstrom I.O."/>
            <person name="Guillou S."/>
            <person name="Cros-Aarteil S."/>
            <person name="Calhoun S."/>
            <person name="Haridas S."/>
            <person name="Kuo A."/>
            <person name="Mondo S."/>
            <person name="Pangilinan J."/>
            <person name="Riley R."/>
            <person name="Labutti K."/>
            <person name="Andreopoulos B."/>
            <person name="Lipzen A."/>
            <person name="Chen C."/>
            <person name="Yanf M."/>
            <person name="Daum C."/>
            <person name="Ng V."/>
            <person name="Clum A."/>
            <person name="Steindorff A."/>
            <person name="Ohm R."/>
            <person name="Martin F."/>
            <person name="Silar P."/>
            <person name="Natvig D."/>
            <person name="Lalanne C."/>
            <person name="Gautier V."/>
            <person name="Ament-Velasquez S.L."/>
            <person name="Kruys A."/>
            <person name="Hutchinson M.I."/>
            <person name="Powell A.J."/>
            <person name="Barry K."/>
            <person name="Miller A.N."/>
            <person name="Grigoriev I.V."/>
            <person name="Debuchy R."/>
            <person name="Gladieux P."/>
            <person name="Thoren M.H."/>
            <person name="Johannesson H."/>
        </authorList>
    </citation>
    <scope>NUCLEOTIDE SEQUENCE</scope>
    <source>
        <strain evidence="3">SMH4607-1</strain>
    </source>
</reference>
<organism evidence="3 4">
    <name type="scientific">Lasiosphaeris hirsuta</name>
    <dbReference type="NCBI Taxonomy" id="260670"/>
    <lineage>
        <taxon>Eukaryota</taxon>
        <taxon>Fungi</taxon>
        <taxon>Dikarya</taxon>
        <taxon>Ascomycota</taxon>
        <taxon>Pezizomycotina</taxon>
        <taxon>Sordariomycetes</taxon>
        <taxon>Sordariomycetidae</taxon>
        <taxon>Sordariales</taxon>
        <taxon>Lasiosphaeriaceae</taxon>
        <taxon>Lasiosphaeris</taxon>
    </lineage>
</organism>
<feature type="chain" id="PRO_5041380359" description="Secreted protein" evidence="2">
    <location>
        <begin position="25"/>
        <end position="93"/>
    </location>
</feature>
<accession>A0AA40DKA9</accession>
<proteinExistence type="predicted"/>
<dbReference type="EMBL" id="JAUKUA010000007">
    <property type="protein sequence ID" value="KAK0704451.1"/>
    <property type="molecule type" value="Genomic_DNA"/>
</dbReference>
<evidence type="ECO:0000313" key="4">
    <source>
        <dbReference type="Proteomes" id="UP001172102"/>
    </source>
</evidence>
<dbReference type="Proteomes" id="UP001172102">
    <property type="component" value="Unassembled WGS sequence"/>
</dbReference>
<feature type="region of interest" description="Disordered" evidence="1">
    <location>
        <begin position="73"/>
        <end position="93"/>
    </location>
</feature>
<evidence type="ECO:0000313" key="3">
    <source>
        <dbReference type="EMBL" id="KAK0704451.1"/>
    </source>
</evidence>